<comment type="caution">
    <text evidence="1">The sequence shown here is derived from an EMBL/GenBank/DDBJ whole genome shotgun (WGS) entry which is preliminary data.</text>
</comment>
<protein>
    <submittedName>
        <fullName evidence="1">Uncharacterized protein</fullName>
    </submittedName>
</protein>
<dbReference type="Proteomes" id="UP000499080">
    <property type="component" value="Unassembled WGS sequence"/>
</dbReference>
<reference evidence="1 2" key="1">
    <citation type="journal article" date="2019" name="Sci. Rep.">
        <title>Orb-weaving spider Araneus ventricosus genome elucidates the spidroin gene catalogue.</title>
        <authorList>
            <person name="Kono N."/>
            <person name="Nakamura H."/>
            <person name="Ohtoshi R."/>
            <person name="Moran D.A.P."/>
            <person name="Shinohara A."/>
            <person name="Yoshida Y."/>
            <person name="Fujiwara M."/>
            <person name="Mori M."/>
            <person name="Tomita M."/>
            <person name="Arakawa K."/>
        </authorList>
    </citation>
    <scope>NUCLEOTIDE SEQUENCE [LARGE SCALE GENOMIC DNA]</scope>
</reference>
<evidence type="ECO:0000313" key="2">
    <source>
        <dbReference type="Proteomes" id="UP000499080"/>
    </source>
</evidence>
<gene>
    <name evidence="1" type="ORF">AVEN_93749_1</name>
</gene>
<proteinExistence type="predicted"/>
<accession>A0A4Y2JUZ7</accession>
<keyword evidence="2" id="KW-1185">Reference proteome</keyword>
<evidence type="ECO:0000313" key="1">
    <source>
        <dbReference type="EMBL" id="GBM93192.1"/>
    </source>
</evidence>
<organism evidence="1 2">
    <name type="scientific">Araneus ventricosus</name>
    <name type="common">Orbweaver spider</name>
    <name type="synonym">Epeira ventricosa</name>
    <dbReference type="NCBI Taxonomy" id="182803"/>
    <lineage>
        <taxon>Eukaryota</taxon>
        <taxon>Metazoa</taxon>
        <taxon>Ecdysozoa</taxon>
        <taxon>Arthropoda</taxon>
        <taxon>Chelicerata</taxon>
        <taxon>Arachnida</taxon>
        <taxon>Araneae</taxon>
        <taxon>Araneomorphae</taxon>
        <taxon>Entelegynae</taxon>
        <taxon>Araneoidea</taxon>
        <taxon>Araneidae</taxon>
        <taxon>Araneus</taxon>
    </lineage>
</organism>
<dbReference type="EMBL" id="BGPR01003858">
    <property type="protein sequence ID" value="GBM93192.1"/>
    <property type="molecule type" value="Genomic_DNA"/>
</dbReference>
<dbReference type="AlphaFoldDB" id="A0A4Y2JUZ7"/>
<name>A0A4Y2JUZ7_ARAVE</name>
<sequence length="109" mass="12073">MFSHLKKFLAGQQFASDDEIKVGFQNWFRSQAAEFYDAGRKEGNASIIDDIISEFKSPDGSAVIEAMRKTLVGVMAYKCPMSLPPLRNSAVRQETAIFIALNISIALVL</sequence>